<dbReference type="InterPro" id="IPR011650">
    <property type="entry name" value="Peptidase_M20_dimer"/>
</dbReference>
<dbReference type="GO" id="GO:0046872">
    <property type="term" value="F:metal ion binding"/>
    <property type="evidence" value="ECO:0007669"/>
    <property type="project" value="UniProtKB-KW"/>
</dbReference>
<dbReference type="AlphaFoldDB" id="A0AB73U3G4"/>
<gene>
    <name evidence="5" type="ORF">FJK96_14475</name>
</gene>
<dbReference type="SUPFAM" id="SSF53187">
    <property type="entry name" value="Zn-dependent exopeptidases"/>
    <property type="match status" value="1"/>
</dbReference>
<dbReference type="PANTHER" id="PTHR43808:SF25">
    <property type="entry name" value="PEPTIDASE M20 DIMERISATION DOMAIN-CONTAINING PROTEIN"/>
    <property type="match status" value="1"/>
</dbReference>
<dbReference type="Pfam" id="PF07687">
    <property type="entry name" value="M20_dimer"/>
    <property type="match status" value="1"/>
</dbReference>
<evidence type="ECO:0000256" key="2">
    <source>
        <dbReference type="ARBA" id="ARBA00022801"/>
    </source>
</evidence>
<dbReference type="PANTHER" id="PTHR43808">
    <property type="entry name" value="ACETYLORNITHINE DEACETYLASE"/>
    <property type="match status" value="1"/>
</dbReference>
<accession>A0AB73U3G4</accession>
<dbReference type="EMBL" id="CP041150">
    <property type="protein sequence ID" value="QDF71243.1"/>
    <property type="molecule type" value="Genomic_DNA"/>
</dbReference>
<dbReference type="Gene3D" id="3.30.70.360">
    <property type="match status" value="1"/>
</dbReference>
<feature type="domain" description="Peptidase M20 dimerisation" evidence="4">
    <location>
        <begin position="277"/>
        <end position="397"/>
    </location>
</feature>
<proteinExistence type="predicted"/>
<keyword evidence="2" id="KW-0378">Hydrolase</keyword>
<evidence type="ECO:0000256" key="1">
    <source>
        <dbReference type="ARBA" id="ARBA00022723"/>
    </source>
</evidence>
<dbReference type="SUPFAM" id="SSF55031">
    <property type="entry name" value="Bacterial exopeptidase dimerisation domain"/>
    <property type="match status" value="1"/>
</dbReference>
<dbReference type="Proteomes" id="UP000317728">
    <property type="component" value="Chromosome"/>
</dbReference>
<evidence type="ECO:0000313" key="5">
    <source>
        <dbReference type="EMBL" id="QDF71243.1"/>
    </source>
</evidence>
<reference evidence="5 6" key="1">
    <citation type="submission" date="2019-06" db="EMBL/GenBank/DDBJ databases">
        <title>Whole geneome sequnce of Mycobacteroides chelonae M77 isolated from bovine milk from Meghalaya, India.</title>
        <authorList>
            <person name="Vise E."/>
            <person name="Das S."/>
            <person name="Garg A."/>
            <person name="Ghatak S."/>
            <person name="Shakuntala I."/>
            <person name="Milton A.A.P."/>
            <person name="Karam A."/>
            <person name="Sanjukta R."/>
            <person name="Puro K."/>
            <person name="Sen A."/>
        </authorList>
    </citation>
    <scope>NUCLEOTIDE SEQUENCE [LARGE SCALE GENOMIC DNA]</scope>
    <source>
        <strain evidence="5 6">M77</strain>
    </source>
</reference>
<organism evidence="5 6">
    <name type="scientific">Mycobacteroides chelonae</name>
    <name type="common">Mycobacterium chelonae</name>
    <dbReference type="NCBI Taxonomy" id="1774"/>
    <lineage>
        <taxon>Bacteria</taxon>
        <taxon>Bacillati</taxon>
        <taxon>Actinomycetota</taxon>
        <taxon>Actinomycetes</taxon>
        <taxon>Mycobacteriales</taxon>
        <taxon>Mycobacteriaceae</taxon>
        <taxon>Mycobacteroides</taxon>
    </lineage>
</organism>
<sequence length="513" mass="55073">MDHGCSRGAGLARNWLTDTGQLRGRDHRRPRSADLSARRATRHAGAADLPRRRDGIRQWRVDVAGRTIAGGALVSLADKVLDRVDDLRDELLDTLTHAIRLRSVNPTYPDQDYDDLVGGESDVARLLAGVYRQGGAETELFGEVTGRDNVVGVLRGSGGGRSLIFNGHLDVVPANDSDEWTHDPFSGFHDETHVWGRGSVDMKSGLVAQAFATKALRESGVQLRGDLILQGVVGEENFEHHLGTSAVLARGYTADGAIIAEPTGARRPLTVMPATPGVLVMRITVSGRSGHASARSLMRAQAATAPDAEPVAVSAIDAALSIHAALCRLEVQWEQTRTDPLFERGQFTIGLDVIDGGARSGRNVAFIPDETVLDYAVFYPPAARLAEIQAEILETVAAVVTADPWLRREPPRVEWPMHYPGGRTDMCDPFCQTVIAAREEAAAGSTFSGRPEVQPFPTATDLTWFTAAGIPAVGMGPGALAMAHAVDERCAIDEILCATKAYALAAMRWCGVQ</sequence>
<keyword evidence="1" id="KW-0479">Metal-binding</keyword>
<protein>
    <submittedName>
        <fullName evidence="5">M20/M25/M40 family metallo-hydrolase</fullName>
    </submittedName>
</protein>
<dbReference type="InterPro" id="IPR050072">
    <property type="entry name" value="Peptidase_M20A"/>
</dbReference>
<dbReference type="InterPro" id="IPR002933">
    <property type="entry name" value="Peptidase_M20"/>
</dbReference>
<feature type="region of interest" description="Disordered" evidence="3">
    <location>
        <begin position="20"/>
        <end position="48"/>
    </location>
</feature>
<evidence type="ECO:0000259" key="4">
    <source>
        <dbReference type="Pfam" id="PF07687"/>
    </source>
</evidence>
<name>A0AB73U3G4_MYCCH</name>
<evidence type="ECO:0000256" key="3">
    <source>
        <dbReference type="SAM" id="MobiDB-lite"/>
    </source>
</evidence>
<dbReference type="InterPro" id="IPR036264">
    <property type="entry name" value="Bact_exopeptidase_dim_dom"/>
</dbReference>
<dbReference type="GO" id="GO:0016787">
    <property type="term" value="F:hydrolase activity"/>
    <property type="evidence" value="ECO:0007669"/>
    <property type="project" value="UniProtKB-KW"/>
</dbReference>
<dbReference type="Pfam" id="PF01546">
    <property type="entry name" value="Peptidase_M20"/>
    <property type="match status" value="1"/>
</dbReference>
<evidence type="ECO:0000313" key="6">
    <source>
        <dbReference type="Proteomes" id="UP000317728"/>
    </source>
</evidence>
<dbReference type="Gene3D" id="3.40.630.10">
    <property type="entry name" value="Zn peptidases"/>
    <property type="match status" value="1"/>
</dbReference>